<evidence type="ECO:0008006" key="4">
    <source>
        <dbReference type="Google" id="ProtNLM"/>
    </source>
</evidence>
<dbReference type="Proteomes" id="UP000324781">
    <property type="component" value="Unassembled WGS sequence"/>
</dbReference>
<feature type="transmembrane region" description="Helical" evidence="1">
    <location>
        <begin position="6"/>
        <end position="24"/>
    </location>
</feature>
<dbReference type="RefSeq" id="WP_149677407.1">
    <property type="nucleotide sequence ID" value="NZ_FQZP01000001.1"/>
</dbReference>
<accession>A0A1M6AIU8</accession>
<reference evidence="2 3" key="1">
    <citation type="submission" date="2016-11" db="EMBL/GenBank/DDBJ databases">
        <authorList>
            <person name="Varghese N."/>
            <person name="Submissions S."/>
        </authorList>
    </citation>
    <scope>NUCLEOTIDE SEQUENCE [LARGE SCALE GENOMIC DNA]</scope>
    <source>
        <strain evidence="2 3">DSM 19027</strain>
    </source>
</reference>
<keyword evidence="3" id="KW-1185">Reference proteome</keyword>
<keyword evidence="1" id="KW-1133">Transmembrane helix</keyword>
<evidence type="ECO:0000313" key="2">
    <source>
        <dbReference type="EMBL" id="SHI36405.1"/>
    </source>
</evidence>
<dbReference type="Gene3D" id="1.10.1760.20">
    <property type="match status" value="1"/>
</dbReference>
<feature type="transmembrane region" description="Helical" evidence="1">
    <location>
        <begin position="82"/>
        <end position="101"/>
    </location>
</feature>
<dbReference type="AlphaFoldDB" id="A0A1M6AIU8"/>
<organism evidence="2 3">
    <name type="scientific">Thermoclostridium caenicola</name>
    <dbReference type="NCBI Taxonomy" id="659425"/>
    <lineage>
        <taxon>Bacteria</taxon>
        <taxon>Bacillati</taxon>
        <taxon>Bacillota</taxon>
        <taxon>Clostridia</taxon>
        <taxon>Eubacteriales</taxon>
        <taxon>Oscillospiraceae</taxon>
        <taxon>Thermoclostridium</taxon>
    </lineage>
</organism>
<evidence type="ECO:0000313" key="3">
    <source>
        <dbReference type="Proteomes" id="UP000324781"/>
    </source>
</evidence>
<gene>
    <name evidence="2" type="ORF">SAMN05444373_100155</name>
</gene>
<evidence type="ECO:0000256" key="1">
    <source>
        <dbReference type="SAM" id="Phobius"/>
    </source>
</evidence>
<sequence>MENKKLSVHFIARTAILLALTIVFQTIGRAIPLGQFNQFITGSLVNACLLIAAATTGIWGGTAVAVLAPFGAILTGASMPLPFAPVVAGGNFILVLMFVLLKKNRILGICAGAVLKFAFLFAGVNIFVSLMGLPAQKAGAMIATFSWPQLVTAAIGGVLALLVLKALGRVIKA</sequence>
<name>A0A1M6AIU8_9FIRM</name>
<feature type="transmembrane region" description="Helical" evidence="1">
    <location>
        <begin position="145"/>
        <end position="164"/>
    </location>
</feature>
<dbReference type="EMBL" id="FQZP01000001">
    <property type="protein sequence ID" value="SHI36405.1"/>
    <property type="molecule type" value="Genomic_DNA"/>
</dbReference>
<proteinExistence type="predicted"/>
<dbReference type="OrthoDB" id="9809154at2"/>
<protein>
    <recommendedName>
        <fullName evidence="4">ECF transporter S component</fullName>
    </recommendedName>
</protein>
<keyword evidence="1" id="KW-0472">Membrane</keyword>
<feature type="transmembrane region" description="Helical" evidence="1">
    <location>
        <begin position="44"/>
        <end position="70"/>
    </location>
</feature>
<feature type="transmembrane region" description="Helical" evidence="1">
    <location>
        <begin position="113"/>
        <end position="133"/>
    </location>
</feature>
<keyword evidence="1" id="KW-0812">Transmembrane</keyword>